<gene>
    <name evidence="2" type="ORF">LPJ64_005051</name>
</gene>
<reference evidence="2" key="1">
    <citation type="submission" date="2022-07" db="EMBL/GenBank/DDBJ databases">
        <title>Phylogenomic reconstructions and comparative analyses of Kickxellomycotina fungi.</title>
        <authorList>
            <person name="Reynolds N.K."/>
            <person name="Stajich J.E."/>
            <person name="Barry K."/>
            <person name="Grigoriev I.V."/>
            <person name="Crous P."/>
            <person name="Smith M.E."/>
        </authorList>
    </citation>
    <scope>NUCLEOTIDE SEQUENCE</scope>
    <source>
        <strain evidence="2">NBRC 105413</strain>
    </source>
</reference>
<evidence type="ECO:0000256" key="1">
    <source>
        <dbReference type="SAM" id="MobiDB-lite"/>
    </source>
</evidence>
<sequence length="350" mass="38198">MTSIRISLASLAAFNNNNNNNSSSSSNGSCSGCIDRNGADSDETYEFLGHLSEAPSSEKAGSSGDWAECFDQEATAVQSSDEYEVVHGSSNPMVKIDKVSDELGNGGSGAELHLPISIPRSRPKPTRHVSFNLRENSVLQLPSNSAIGKIASARAKRRLSLSAELDRHLADTRAKALLPHGASPDLLDPGFAMTSLYVKRGHIHSLEKQHTLALSPASSDTAIDDIGLKIGSSATCMPVKGVLKPFTPSPVHASFYMNELGSIDGQKTLNEEEEEEERMYEEILRRRREKAKKEEAEMEHEHENEHKHKHKQKHSKKSKKGSKKKKCGKENIVLPTALPLPNPISVSSKM</sequence>
<protein>
    <submittedName>
        <fullName evidence="2">Uncharacterized protein</fullName>
    </submittedName>
</protein>
<dbReference type="Proteomes" id="UP001145021">
    <property type="component" value="Unassembled WGS sequence"/>
</dbReference>
<dbReference type="EMBL" id="JANBOH010000290">
    <property type="protein sequence ID" value="KAJ1643144.1"/>
    <property type="molecule type" value="Genomic_DNA"/>
</dbReference>
<evidence type="ECO:0000313" key="3">
    <source>
        <dbReference type="Proteomes" id="UP001145021"/>
    </source>
</evidence>
<comment type="caution">
    <text evidence="2">The sequence shown here is derived from an EMBL/GenBank/DDBJ whole genome shotgun (WGS) entry which is preliminary data.</text>
</comment>
<keyword evidence="3" id="KW-1185">Reference proteome</keyword>
<organism evidence="2 3">
    <name type="scientific">Coemansia asiatica</name>
    <dbReference type="NCBI Taxonomy" id="1052880"/>
    <lineage>
        <taxon>Eukaryota</taxon>
        <taxon>Fungi</taxon>
        <taxon>Fungi incertae sedis</taxon>
        <taxon>Zoopagomycota</taxon>
        <taxon>Kickxellomycotina</taxon>
        <taxon>Kickxellomycetes</taxon>
        <taxon>Kickxellales</taxon>
        <taxon>Kickxellaceae</taxon>
        <taxon>Coemansia</taxon>
    </lineage>
</organism>
<evidence type="ECO:0000313" key="2">
    <source>
        <dbReference type="EMBL" id="KAJ1643144.1"/>
    </source>
</evidence>
<name>A0A9W8CHB4_9FUNG</name>
<feature type="region of interest" description="Disordered" evidence="1">
    <location>
        <begin position="287"/>
        <end position="350"/>
    </location>
</feature>
<feature type="compositionally biased region" description="Basic residues" evidence="1">
    <location>
        <begin position="307"/>
        <end position="327"/>
    </location>
</feature>
<dbReference type="AlphaFoldDB" id="A0A9W8CHB4"/>
<accession>A0A9W8CHB4</accession>
<feature type="compositionally biased region" description="Basic and acidic residues" evidence="1">
    <location>
        <begin position="291"/>
        <end position="306"/>
    </location>
</feature>
<feature type="region of interest" description="Disordered" evidence="1">
    <location>
        <begin position="99"/>
        <end position="125"/>
    </location>
</feature>
<proteinExistence type="predicted"/>